<proteinExistence type="inferred from homology"/>
<dbReference type="PROSITE" id="PS51891">
    <property type="entry name" value="CENP_V_GFA"/>
    <property type="match status" value="1"/>
</dbReference>
<dbReference type="RefSeq" id="WP_092865279.1">
    <property type="nucleotide sequence ID" value="NZ_FPCH01000001.1"/>
</dbReference>
<keyword evidence="2" id="KW-0479">Metal-binding</keyword>
<dbReference type="Gene3D" id="3.90.1590.10">
    <property type="entry name" value="glutathione-dependent formaldehyde- activating enzyme (gfa)"/>
    <property type="match status" value="1"/>
</dbReference>
<dbReference type="InterPro" id="IPR006913">
    <property type="entry name" value="CENP-V/GFA"/>
</dbReference>
<protein>
    <submittedName>
        <fullName evidence="6">Uncharacterized conserved protein</fullName>
    </submittedName>
</protein>
<dbReference type="PANTHER" id="PTHR33337">
    <property type="entry name" value="GFA DOMAIN-CONTAINING PROTEIN"/>
    <property type="match status" value="1"/>
</dbReference>
<dbReference type="InterPro" id="IPR011057">
    <property type="entry name" value="Mss4-like_sf"/>
</dbReference>
<gene>
    <name evidence="6" type="ORF">SAMN04488557_1129</name>
</gene>
<dbReference type="AlphaFoldDB" id="A0A1I7N2N0"/>
<evidence type="ECO:0000256" key="3">
    <source>
        <dbReference type="ARBA" id="ARBA00022833"/>
    </source>
</evidence>
<evidence type="ECO:0000256" key="4">
    <source>
        <dbReference type="ARBA" id="ARBA00023239"/>
    </source>
</evidence>
<evidence type="ECO:0000256" key="1">
    <source>
        <dbReference type="ARBA" id="ARBA00005495"/>
    </source>
</evidence>
<dbReference type="GO" id="GO:0046872">
    <property type="term" value="F:metal ion binding"/>
    <property type="evidence" value="ECO:0007669"/>
    <property type="project" value="UniProtKB-KW"/>
</dbReference>
<dbReference type="PANTHER" id="PTHR33337:SF40">
    <property type="entry name" value="CENP-V_GFA DOMAIN-CONTAINING PROTEIN-RELATED"/>
    <property type="match status" value="1"/>
</dbReference>
<dbReference type="STRING" id="51670.SAMN04488557_1129"/>
<keyword evidence="7" id="KW-1185">Reference proteome</keyword>
<sequence length="130" mass="14091">MTAKKSGGCLCKSVRFEVDGTLNPIVACHCSQCAKTSGNFATMTSTAAGNVAMLSDEALRWFQSSETGNRGFCSRCGSNLFWKQTDAPDIYITAGTLDQPTDLKISGHIFVASKSDYYDITDGLPQKDEW</sequence>
<dbReference type="Pfam" id="PF04828">
    <property type="entry name" value="GFA"/>
    <property type="match status" value="1"/>
</dbReference>
<keyword evidence="4" id="KW-0456">Lyase</keyword>
<evidence type="ECO:0000259" key="5">
    <source>
        <dbReference type="PROSITE" id="PS51891"/>
    </source>
</evidence>
<comment type="similarity">
    <text evidence="1">Belongs to the Gfa family.</text>
</comment>
<keyword evidence="3" id="KW-0862">Zinc</keyword>
<dbReference type="GO" id="GO:0016846">
    <property type="term" value="F:carbon-sulfur lyase activity"/>
    <property type="evidence" value="ECO:0007669"/>
    <property type="project" value="InterPro"/>
</dbReference>
<evidence type="ECO:0000313" key="6">
    <source>
        <dbReference type="EMBL" id="SFV28934.1"/>
    </source>
</evidence>
<dbReference type="OrthoDB" id="9807246at2"/>
<evidence type="ECO:0000313" key="7">
    <source>
        <dbReference type="Proteomes" id="UP000199423"/>
    </source>
</evidence>
<dbReference type="EMBL" id="FPCH01000001">
    <property type="protein sequence ID" value="SFV28934.1"/>
    <property type="molecule type" value="Genomic_DNA"/>
</dbReference>
<reference evidence="7" key="1">
    <citation type="submission" date="2016-10" db="EMBL/GenBank/DDBJ databases">
        <authorList>
            <person name="Varghese N."/>
            <person name="Submissions S."/>
        </authorList>
    </citation>
    <scope>NUCLEOTIDE SEQUENCE [LARGE SCALE GENOMIC DNA]</scope>
    <source>
        <strain evidence="7">DSM 1565</strain>
    </source>
</reference>
<feature type="domain" description="CENP-V/GFA" evidence="5">
    <location>
        <begin position="5"/>
        <end position="119"/>
    </location>
</feature>
<organism evidence="6 7">
    <name type="scientific">Hyphomicrobium facile</name>
    <dbReference type="NCBI Taxonomy" id="51670"/>
    <lineage>
        <taxon>Bacteria</taxon>
        <taxon>Pseudomonadati</taxon>
        <taxon>Pseudomonadota</taxon>
        <taxon>Alphaproteobacteria</taxon>
        <taxon>Hyphomicrobiales</taxon>
        <taxon>Hyphomicrobiaceae</taxon>
        <taxon>Hyphomicrobium</taxon>
    </lineage>
</organism>
<dbReference type="SUPFAM" id="SSF51316">
    <property type="entry name" value="Mss4-like"/>
    <property type="match status" value="1"/>
</dbReference>
<name>A0A1I7N2N0_9HYPH</name>
<accession>A0A1I7N2N0</accession>
<evidence type="ECO:0000256" key="2">
    <source>
        <dbReference type="ARBA" id="ARBA00022723"/>
    </source>
</evidence>
<dbReference type="Proteomes" id="UP000199423">
    <property type="component" value="Unassembled WGS sequence"/>
</dbReference>